<dbReference type="EMBL" id="CP158375">
    <property type="protein sequence ID" value="XDO97739.1"/>
    <property type="molecule type" value="Genomic_DNA"/>
</dbReference>
<sequence>MREVVKIAQFRFGALRSARSAISRTLSSKAWREAVRLVDHREASLELTRIRH</sequence>
<evidence type="ECO:0000313" key="1">
    <source>
        <dbReference type="EMBL" id="XDO97739.1"/>
    </source>
</evidence>
<dbReference type="RefSeq" id="WP_369061149.1">
    <property type="nucleotide sequence ID" value="NZ_CP158375.1"/>
</dbReference>
<protein>
    <submittedName>
        <fullName evidence="1">Uncharacterized protein</fullName>
    </submittedName>
</protein>
<proteinExistence type="predicted"/>
<accession>A0AB39KVB9</accession>
<name>A0AB39KVB9_9CAUL</name>
<organism evidence="1">
    <name type="scientific">Caulobacter sp. 73W</name>
    <dbReference type="NCBI Taxonomy" id="3161137"/>
    <lineage>
        <taxon>Bacteria</taxon>
        <taxon>Pseudomonadati</taxon>
        <taxon>Pseudomonadota</taxon>
        <taxon>Alphaproteobacteria</taxon>
        <taxon>Caulobacterales</taxon>
        <taxon>Caulobacteraceae</taxon>
        <taxon>Caulobacter</taxon>
    </lineage>
</organism>
<gene>
    <name evidence="1" type="ORF">ABOZ73_04790</name>
</gene>
<reference evidence="1" key="1">
    <citation type="submission" date="2024-06" db="EMBL/GenBank/DDBJ databases">
        <title>Caulobacter inopinatus, sp. nov.</title>
        <authorList>
            <person name="Donachie S.P."/>
        </authorList>
    </citation>
    <scope>NUCLEOTIDE SEQUENCE</scope>
    <source>
        <strain evidence="1">73W</strain>
    </source>
</reference>
<dbReference type="AlphaFoldDB" id="A0AB39KVB9"/>